<gene>
    <name evidence="3" type="ORF">QQ020_34625</name>
</gene>
<organism evidence="3 4">
    <name type="scientific">Agaribacillus aureus</name>
    <dbReference type="NCBI Taxonomy" id="3051825"/>
    <lineage>
        <taxon>Bacteria</taxon>
        <taxon>Pseudomonadati</taxon>
        <taxon>Bacteroidota</taxon>
        <taxon>Cytophagia</taxon>
        <taxon>Cytophagales</taxon>
        <taxon>Splendidivirgaceae</taxon>
        <taxon>Agaribacillus</taxon>
    </lineage>
</organism>
<evidence type="ECO:0000313" key="4">
    <source>
        <dbReference type="Proteomes" id="UP001172083"/>
    </source>
</evidence>
<sequence length="583" mass="59384">GSSGTAGVSYSWTGPGTFTSAEQNPTATAAGDYTLTVTDPSNGCTSTAQVTVIENKTAPGATAVASGEITCSVSSVTLQGSSGTAGVSYSWTGPGTFTSAEQNPTATVAGDYTLTVTDPSNGCTSTAQVTVIENKTAPGATAGVSGEITCSVSSVTLQGSSGTAGVSYSWTGPGTFTSAEQNPTATAAGDYTLTVTDPSNGCTSTAQVTVIENKTAPGATAGVSGEITCSVSSVTLQGSSGTAGVSYSWTGPGTFTSAEQNPTATAAGDYTLTVTDPSNGCTSTAQVTVIENKTAPDITAEDAQHTCNTASSGLVLNASSTVPNAQYSWTVPPLYAGFFPNTQVQNLTVPFSFIVGDFTVEVTDPANDCTNSKTISVTDNAITPPCDISLATGNILNAGAIPNGTYNWTVNDTDWTITSGQGTPSIGFTPGPIGSIAEFSITITNPENGCSEGCTIELQNTSGGVVTTSSTLAFGRVASAPDMSSEEVAEVGIIEMPEKVSLGIYPNPFQRTATVSFMIPESAAVKIEIYSTYGVLTVPLFSGRVEANKFYEVDLSADNLTTGLYLCRLIYGKRIIEEKIMIR</sequence>
<dbReference type="PROSITE" id="PS50835">
    <property type="entry name" value="IG_LIKE"/>
    <property type="match status" value="2"/>
</dbReference>
<dbReference type="EMBL" id="JAUJEB010000014">
    <property type="protein sequence ID" value="MDN5217260.1"/>
    <property type="molecule type" value="Genomic_DNA"/>
</dbReference>
<evidence type="ECO:0000259" key="2">
    <source>
        <dbReference type="PROSITE" id="PS50835"/>
    </source>
</evidence>
<dbReference type="NCBIfam" id="TIGR04183">
    <property type="entry name" value="Por_Secre_tail"/>
    <property type="match status" value="1"/>
</dbReference>
<feature type="domain" description="Ig-like" evidence="2">
    <location>
        <begin position="198"/>
        <end position="323"/>
    </location>
</feature>
<dbReference type="InterPro" id="IPR026444">
    <property type="entry name" value="Secre_tail"/>
</dbReference>
<evidence type="ECO:0000313" key="3">
    <source>
        <dbReference type="EMBL" id="MDN5217260.1"/>
    </source>
</evidence>
<dbReference type="Proteomes" id="UP001172083">
    <property type="component" value="Unassembled WGS sequence"/>
</dbReference>
<dbReference type="RefSeq" id="WP_346762597.1">
    <property type="nucleotide sequence ID" value="NZ_JAUJEB010000014.1"/>
</dbReference>
<feature type="domain" description="Ig-like" evidence="2">
    <location>
        <begin position="40"/>
        <end position="167"/>
    </location>
</feature>
<dbReference type="InterPro" id="IPR007110">
    <property type="entry name" value="Ig-like_dom"/>
</dbReference>
<dbReference type="Gene3D" id="2.60.40.10">
    <property type="entry name" value="Immunoglobulins"/>
    <property type="match status" value="4"/>
</dbReference>
<evidence type="ECO:0000256" key="1">
    <source>
        <dbReference type="SAM" id="MobiDB-lite"/>
    </source>
</evidence>
<feature type="non-terminal residue" evidence="3">
    <location>
        <position position="1"/>
    </location>
</feature>
<comment type="caution">
    <text evidence="3">The sequence shown here is derived from an EMBL/GenBank/DDBJ whole genome shotgun (WGS) entry which is preliminary data.</text>
</comment>
<protein>
    <submittedName>
        <fullName evidence="3">T9SS type A sorting domain-containing protein</fullName>
    </submittedName>
</protein>
<proteinExistence type="predicted"/>
<keyword evidence="4" id="KW-1185">Reference proteome</keyword>
<accession>A0ABT8LHI2</accession>
<dbReference type="Pfam" id="PF18962">
    <property type="entry name" value="Por_Secre_tail"/>
    <property type="match status" value="1"/>
</dbReference>
<dbReference type="InterPro" id="IPR013783">
    <property type="entry name" value="Ig-like_fold"/>
</dbReference>
<dbReference type="SMART" id="SM00089">
    <property type="entry name" value="PKD"/>
    <property type="match status" value="3"/>
</dbReference>
<name>A0ABT8LHI2_9BACT</name>
<feature type="region of interest" description="Disordered" evidence="1">
    <location>
        <begin position="1"/>
        <end position="24"/>
    </location>
</feature>
<reference evidence="3" key="1">
    <citation type="submission" date="2023-06" db="EMBL/GenBank/DDBJ databases">
        <title>Genomic of Agaribacillus aureum.</title>
        <authorList>
            <person name="Wang G."/>
        </authorList>
    </citation>
    <scope>NUCLEOTIDE SEQUENCE</scope>
    <source>
        <strain evidence="3">BMA12</strain>
    </source>
</reference>
<dbReference type="InterPro" id="IPR022409">
    <property type="entry name" value="PKD/Chitinase_dom"/>
</dbReference>